<keyword evidence="2" id="KW-0902">Two-component regulatory system</keyword>
<sequence length="347" mass="39645">MKKSVLLIEDDTTLLENTKELLELSGYNVYTATNGKLGVTCAKEKLPDVIICDIMMPELNGYEVFEALLRNKSTREIPFIFLSVKAEPEDVRKGMNLGADDYLTKPFKEEDLLNTIASRIAKRSILKKKKQKNPDLSGKIDNLEDLRTFFKDYGETVEVEKHDELFREDRNASYVYLVKEGLIKCFRLDEYGKELITALSKKDDFLGFYSFKVPTQYPETAEALENTKLFRVSLEEFIHTLLKSQNLTIEFAQLISDNLLIMKTHLLDMAYSSVLKKTTNTILDFAENIQGDPQQFIKISRSDLASVAGISTESFIRSLSSLKKEGLIDIVGRDIKILNLQKLHTIR</sequence>
<feature type="modified residue" description="4-aspartylphosphate" evidence="6">
    <location>
        <position position="53"/>
    </location>
</feature>
<proteinExistence type="predicted"/>
<feature type="domain" description="Response regulatory" evidence="8">
    <location>
        <begin position="4"/>
        <end position="120"/>
    </location>
</feature>
<dbReference type="SUPFAM" id="SSF46785">
    <property type="entry name" value="Winged helix' DNA-binding domain"/>
    <property type="match status" value="1"/>
</dbReference>
<dbReference type="SMART" id="SM00419">
    <property type="entry name" value="HTH_CRP"/>
    <property type="match status" value="1"/>
</dbReference>
<dbReference type="SUPFAM" id="SSF51206">
    <property type="entry name" value="cAMP-binding domain-like"/>
    <property type="match status" value="1"/>
</dbReference>
<evidence type="ECO:0000256" key="5">
    <source>
        <dbReference type="ARBA" id="ARBA00023163"/>
    </source>
</evidence>
<evidence type="ECO:0000256" key="1">
    <source>
        <dbReference type="ARBA" id="ARBA00022553"/>
    </source>
</evidence>
<evidence type="ECO:0000256" key="2">
    <source>
        <dbReference type="ARBA" id="ARBA00023012"/>
    </source>
</evidence>
<dbReference type="Gene3D" id="1.10.10.10">
    <property type="entry name" value="Winged helix-like DNA-binding domain superfamily/Winged helix DNA-binding domain"/>
    <property type="match status" value="1"/>
</dbReference>
<dbReference type="Pfam" id="PF00072">
    <property type="entry name" value="Response_reg"/>
    <property type="match status" value="1"/>
</dbReference>
<dbReference type="GO" id="GO:0006355">
    <property type="term" value="P:regulation of DNA-templated transcription"/>
    <property type="evidence" value="ECO:0007669"/>
    <property type="project" value="InterPro"/>
</dbReference>
<evidence type="ECO:0000259" key="9">
    <source>
        <dbReference type="PROSITE" id="PS51063"/>
    </source>
</evidence>
<organism evidence="10">
    <name type="scientific">Salinimicrobium catena</name>
    <dbReference type="NCBI Taxonomy" id="390640"/>
    <lineage>
        <taxon>Bacteria</taxon>
        <taxon>Pseudomonadati</taxon>
        <taxon>Bacteroidota</taxon>
        <taxon>Flavobacteriia</taxon>
        <taxon>Flavobacteriales</taxon>
        <taxon>Flavobacteriaceae</taxon>
        <taxon>Salinimicrobium</taxon>
    </lineage>
</organism>
<dbReference type="InterPro" id="IPR036390">
    <property type="entry name" value="WH_DNA-bd_sf"/>
</dbReference>
<dbReference type="InterPro" id="IPR014710">
    <property type="entry name" value="RmlC-like_jellyroll"/>
</dbReference>
<dbReference type="EMBL" id="DSEE01000020">
    <property type="protein sequence ID" value="HER39639.1"/>
    <property type="molecule type" value="Genomic_DNA"/>
</dbReference>
<dbReference type="Proteomes" id="UP000885753">
    <property type="component" value="Unassembled WGS sequence"/>
</dbReference>
<dbReference type="SMART" id="SM00448">
    <property type="entry name" value="REC"/>
    <property type="match status" value="1"/>
</dbReference>
<dbReference type="InterPro" id="IPR039420">
    <property type="entry name" value="WalR-like"/>
</dbReference>
<dbReference type="AlphaFoldDB" id="A0A7C2M755"/>
<dbReference type="InterPro" id="IPR012318">
    <property type="entry name" value="HTH_CRP"/>
</dbReference>
<dbReference type="InterPro" id="IPR018490">
    <property type="entry name" value="cNMP-bd_dom_sf"/>
</dbReference>
<keyword evidence="4" id="KW-0238">DNA-binding</keyword>
<dbReference type="CDD" id="cd17574">
    <property type="entry name" value="REC_OmpR"/>
    <property type="match status" value="1"/>
</dbReference>
<dbReference type="PROSITE" id="PS50110">
    <property type="entry name" value="RESPONSE_REGULATORY"/>
    <property type="match status" value="1"/>
</dbReference>
<keyword evidence="3" id="KW-0805">Transcription regulation</keyword>
<dbReference type="GO" id="GO:0032993">
    <property type="term" value="C:protein-DNA complex"/>
    <property type="evidence" value="ECO:0007669"/>
    <property type="project" value="TreeGrafter"/>
</dbReference>
<dbReference type="PROSITE" id="PS51063">
    <property type="entry name" value="HTH_CRP_2"/>
    <property type="match status" value="1"/>
</dbReference>
<dbReference type="PANTHER" id="PTHR48111:SF1">
    <property type="entry name" value="TWO-COMPONENT RESPONSE REGULATOR ORR33"/>
    <property type="match status" value="1"/>
</dbReference>
<dbReference type="SMART" id="SM00100">
    <property type="entry name" value="cNMP"/>
    <property type="match status" value="1"/>
</dbReference>
<dbReference type="InterPro" id="IPR011006">
    <property type="entry name" value="CheY-like_superfamily"/>
</dbReference>
<evidence type="ECO:0000256" key="6">
    <source>
        <dbReference type="PROSITE-ProRule" id="PRU00169"/>
    </source>
</evidence>
<dbReference type="GO" id="GO:0000156">
    <property type="term" value="F:phosphorelay response regulator activity"/>
    <property type="evidence" value="ECO:0007669"/>
    <property type="project" value="TreeGrafter"/>
</dbReference>
<evidence type="ECO:0000313" key="10">
    <source>
        <dbReference type="EMBL" id="HER39639.1"/>
    </source>
</evidence>
<comment type="caution">
    <text evidence="10">The sequence shown here is derived from an EMBL/GenBank/DDBJ whole genome shotgun (WGS) entry which is preliminary data.</text>
</comment>
<dbReference type="PROSITE" id="PS50042">
    <property type="entry name" value="CNMP_BINDING_3"/>
    <property type="match status" value="1"/>
</dbReference>
<dbReference type="Gene3D" id="3.40.50.2300">
    <property type="match status" value="1"/>
</dbReference>
<dbReference type="CDD" id="cd00038">
    <property type="entry name" value="CAP_ED"/>
    <property type="match status" value="1"/>
</dbReference>
<reference evidence="10" key="1">
    <citation type="journal article" date="2020" name="mSystems">
        <title>Genome- and Community-Level Interaction Insights into Carbon Utilization and Element Cycling Functions of Hydrothermarchaeota in Hydrothermal Sediment.</title>
        <authorList>
            <person name="Zhou Z."/>
            <person name="Liu Y."/>
            <person name="Xu W."/>
            <person name="Pan J."/>
            <person name="Luo Z.H."/>
            <person name="Li M."/>
        </authorList>
    </citation>
    <scope>NUCLEOTIDE SEQUENCE [LARGE SCALE GENOMIC DNA]</scope>
    <source>
        <strain evidence="10">SpSt-1235</strain>
    </source>
</reference>
<dbReference type="InterPro" id="IPR036388">
    <property type="entry name" value="WH-like_DNA-bd_sf"/>
</dbReference>
<evidence type="ECO:0000259" key="7">
    <source>
        <dbReference type="PROSITE" id="PS50042"/>
    </source>
</evidence>
<dbReference type="Gene3D" id="2.60.120.10">
    <property type="entry name" value="Jelly Rolls"/>
    <property type="match status" value="1"/>
</dbReference>
<dbReference type="SUPFAM" id="SSF52172">
    <property type="entry name" value="CheY-like"/>
    <property type="match status" value="1"/>
</dbReference>
<name>A0A7C2M755_9FLAO</name>
<feature type="domain" description="HTH crp-type" evidence="9">
    <location>
        <begin position="272"/>
        <end position="341"/>
    </location>
</feature>
<evidence type="ECO:0000256" key="3">
    <source>
        <dbReference type="ARBA" id="ARBA00023015"/>
    </source>
</evidence>
<keyword evidence="1 6" id="KW-0597">Phosphoprotein</keyword>
<protein>
    <submittedName>
        <fullName evidence="10">Response regulator</fullName>
    </submittedName>
</protein>
<feature type="domain" description="Cyclic nucleotide-binding" evidence="7">
    <location>
        <begin position="153"/>
        <end position="244"/>
    </location>
</feature>
<evidence type="ECO:0000256" key="4">
    <source>
        <dbReference type="ARBA" id="ARBA00023125"/>
    </source>
</evidence>
<dbReference type="PANTHER" id="PTHR48111">
    <property type="entry name" value="REGULATOR OF RPOS"/>
    <property type="match status" value="1"/>
</dbReference>
<dbReference type="InterPro" id="IPR000595">
    <property type="entry name" value="cNMP-bd_dom"/>
</dbReference>
<accession>A0A7C2M755</accession>
<dbReference type="Pfam" id="PF00027">
    <property type="entry name" value="cNMP_binding"/>
    <property type="match status" value="1"/>
</dbReference>
<dbReference type="GO" id="GO:0000976">
    <property type="term" value="F:transcription cis-regulatory region binding"/>
    <property type="evidence" value="ECO:0007669"/>
    <property type="project" value="TreeGrafter"/>
</dbReference>
<dbReference type="GO" id="GO:0005829">
    <property type="term" value="C:cytosol"/>
    <property type="evidence" value="ECO:0007669"/>
    <property type="project" value="TreeGrafter"/>
</dbReference>
<evidence type="ECO:0000259" key="8">
    <source>
        <dbReference type="PROSITE" id="PS50110"/>
    </source>
</evidence>
<keyword evidence="5" id="KW-0804">Transcription</keyword>
<gene>
    <name evidence="10" type="ORF">ENO10_00285</name>
</gene>
<dbReference type="Pfam" id="PF13545">
    <property type="entry name" value="HTH_Crp_2"/>
    <property type="match status" value="1"/>
</dbReference>
<dbReference type="InterPro" id="IPR001789">
    <property type="entry name" value="Sig_transdc_resp-reg_receiver"/>
</dbReference>